<reference evidence="1" key="1">
    <citation type="submission" date="2022-11" db="EMBL/GenBank/DDBJ databases">
        <authorList>
            <person name="Scott C."/>
            <person name="Bruce N."/>
        </authorList>
    </citation>
    <scope>NUCLEOTIDE SEQUENCE</scope>
</reference>
<dbReference type="EMBL" id="CALLCH030000012">
    <property type="protein sequence ID" value="CAI4214980.1"/>
    <property type="molecule type" value="Genomic_DNA"/>
</dbReference>
<sequence>MDPNTAATTAAVVGGSMLREVEETSLDEVLSTLRHNLISLITPATAINSTATQRGITTTGTTTLQPKRTSIAQLDGLIERHFRDTRSTQVSIAGRALPLIYALVSRLVTDRGSVDDIRNAADTAERTNSVRSRGKTVLVVDLEARFDATRLRCPEADLRHVYVFRPPRCISGADEVRLVVADAQRWMLYGRHESRGREWWGTVLVGGPGGDVSAGWKGWMRVDLDEEEIELGLGGGLISAEEALARRQTMQKAADGAGWVVNSDWGGFRFREETLRCAKASANEALQTACMSLRRPEVCHTFKRGMKLPHLGFTLENF</sequence>
<accession>A0A9P1H2U0</accession>
<dbReference type="OrthoDB" id="3596146at2759"/>
<evidence type="ECO:0000313" key="1">
    <source>
        <dbReference type="EMBL" id="CAI4214980.1"/>
    </source>
</evidence>
<dbReference type="Proteomes" id="UP000838763">
    <property type="component" value="Unassembled WGS sequence"/>
</dbReference>
<protein>
    <submittedName>
        <fullName evidence="1">Uncharacterized protein</fullName>
    </submittedName>
</protein>
<organism evidence="1 2">
    <name type="scientific">Parascedosporium putredinis</name>
    <dbReference type="NCBI Taxonomy" id="1442378"/>
    <lineage>
        <taxon>Eukaryota</taxon>
        <taxon>Fungi</taxon>
        <taxon>Dikarya</taxon>
        <taxon>Ascomycota</taxon>
        <taxon>Pezizomycotina</taxon>
        <taxon>Sordariomycetes</taxon>
        <taxon>Hypocreomycetidae</taxon>
        <taxon>Microascales</taxon>
        <taxon>Microascaceae</taxon>
        <taxon>Parascedosporium</taxon>
    </lineage>
</organism>
<gene>
    <name evidence="1" type="ORF">PPNO1_LOCUS4703</name>
</gene>
<evidence type="ECO:0000313" key="2">
    <source>
        <dbReference type="Proteomes" id="UP000838763"/>
    </source>
</evidence>
<keyword evidence="2" id="KW-1185">Reference proteome</keyword>
<comment type="caution">
    <text evidence="1">The sequence shown here is derived from an EMBL/GenBank/DDBJ whole genome shotgun (WGS) entry which is preliminary data.</text>
</comment>
<name>A0A9P1H2U0_9PEZI</name>
<proteinExistence type="predicted"/>
<dbReference type="AlphaFoldDB" id="A0A9P1H2U0"/>